<feature type="domain" description="C2H2-type" evidence="3">
    <location>
        <begin position="22"/>
        <end position="49"/>
    </location>
</feature>
<dbReference type="OrthoDB" id="1915958at2759"/>
<accession>A0A5A7NWY0</accession>
<dbReference type="InterPro" id="IPR036236">
    <property type="entry name" value="Znf_C2H2_sf"/>
</dbReference>
<evidence type="ECO:0000256" key="1">
    <source>
        <dbReference type="PROSITE-ProRule" id="PRU00042"/>
    </source>
</evidence>
<evidence type="ECO:0000313" key="5">
    <source>
        <dbReference type="Proteomes" id="UP000325081"/>
    </source>
</evidence>
<comment type="caution">
    <text evidence="4">The sequence shown here is derived from an EMBL/GenBank/DDBJ whole genome shotgun (WGS) entry which is preliminary data.</text>
</comment>
<dbReference type="GO" id="GO:0008270">
    <property type="term" value="F:zinc ion binding"/>
    <property type="evidence" value="ECO:0007669"/>
    <property type="project" value="UniProtKB-KW"/>
</dbReference>
<evidence type="ECO:0000259" key="3">
    <source>
        <dbReference type="PROSITE" id="PS50157"/>
    </source>
</evidence>
<reference evidence="5" key="1">
    <citation type="journal article" date="2019" name="Curr. Biol.">
        <title>Genome Sequence of Striga asiatica Provides Insight into the Evolution of Plant Parasitism.</title>
        <authorList>
            <person name="Yoshida S."/>
            <person name="Kim S."/>
            <person name="Wafula E.K."/>
            <person name="Tanskanen J."/>
            <person name="Kim Y.M."/>
            <person name="Honaas L."/>
            <person name="Yang Z."/>
            <person name="Spallek T."/>
            <person name="Conn C.E."/>
            <person name="Ichihashi Y."/>
            <person name="Cheong K."/>
            <person name="Cui S."/>
            <person name="Der J.P."/>
            <person name="Gundlach H."/>
            <person name="Jiao Y."/>
            <person name="Hori C."/>
            <person name="Ishida J.K."/>
            <person name="Kasahara H."/>
            <person name="Kiba T."/>
            <person name="Kim M.S."/>
            <person name="Koo N."/>
            <person name="Laohavisit A."/>
            <person name="Lee Y.H."/>
            <person name="Lumba S."/>
            <person name="McCourt P."/>
            <person name="Mortimer J.C."/>
            <person name="Mutuku J.M."/>
            <person name="Nomura T."/>
            <person name="Sasaki-Sekimoto Y."/>
            <person name="Seto Y."/>
            <person name="Wang Y."/>
            <person name="Wakatake T."/>
            <person name="Sakakibara H."/>
            <person name="Demura T."/>
            <person name="Yamaguchi S."/>
            <person name="Yoneyama K."/>
            <person name="Manabe R.I."/>
            <person name="Nelson D.C."/>
            <person name="Schulman A.H."/>
            <person name="Timko M.P."/>
            <person name="dePamphilis C.W."/>
            <person name="Choi D."/>
            <person name="Shirasu K."/>
        </authorList>
    </citation>
    <scope>NUCLEOTIDE SEQUENCE [LARGE SCALE GENOMIC DNA]</scope>
    <source>
        <strain evidence="5">cv. UVA1</strain>
    </source>
</reference>
<proteinExistence type="predicted"/>
<dbReference type="Gene3D" id="3.30.160.60">
    <property type="entry name" value="Classic Zinc Finger"/>
    <property type="match status" value="1"/>
</dbReference>
<name>A0A5A7NWY0_STRAF</name>
<sequence length="270" mass="29175">MEVDHHSRHGSPNKAGGTTKSFSCLYCSRKFHSSQALGGHQNAHRKERTAAGKGQRAVSSSSSSSCDYTLMAPQPFIFSPNYPFGIFGHSAYISAGHGGAFCPYDQSPQMINGLGPNVGPTFENVVVYDGGRYFENELRVWVVFAGWHGWINKSFDILLKKIMTDADVSIGTGRDGYEEGGYGCFAGHNRAGRERGPWVIDNDGEAAEGDGGCGGAGALGEYRVRMGGDGGERHDGGGRRWMRQVSIWDRQFRFAFIRIGTGLGSGSVQC</sequence>
<dbReference type="InterPro" id="IPR045320">
    <property type="entry name" value="JAGGED/SL1-like"/>
</dbReference>
<protein>
    <submittedName>
        <fullName evidence="4">Zinc finger protein</fullName>
    </submittedName>
</protein>
<organism evidence="4 5">
    <name type="scientific">Striga asiatica</name>
    <name type="common">Asiatic witchweed</name>
    <name type="synonym">Buchnera asiatica</name>
    <dbReference type="NCBI Taxonomy" id="4170"/>
    <lineage>
        <taxon>Eukaryota</taxon>
        <taxon>Viridiplantae</taxon>
        <taxon>Streptophyta</taxon>
        <taxon>Embryophyta</taxon>
        <taxon>Tracheophyta</taxon>
        <taxon>Spermatophyta</taxon>
        <taxon>Magnoliopsida</taxon>
        <taxon>eudicotyledons</taxon>
        <taxon>Gunneridae</taxon>
        <taxon>Pentapetalae</taxon>
        <taxon>asterids</taxon>
        <taxon>lamiids</taxon>
        <taxon>Lamiales</taxon>
        <taxon>Orobanchaceae</taxon>
        <taxon>Buchnereae</taxon>
        <taxon>Striga</taxon>
    </lineage>
</organism>
<gene>
    <name evidence="4" type="ORF">STAS_00555</name>
</gene>
<dbReference type="Proteomes" id="UP000325081">
    <property type="component" value="Unassembled WGS sequence"/>
</dbReference>
<keyword evidence="1" id="KW-0479">Metal-binding</keyword>
<keyword evidence="1" id="KW-0863">Zinc-finger</keyword>
<keyword evidence="1" id="KW-0862">Zinc</keyword>
<dbReference type="PROSITE" id="PS00028">
    <property type="entry name" value="ZINC_FINGER_C2H2_1"/>
    <property type="match status" value="1"/>
</dbReference>
<dbReference type="PANTHER" id="PTHR45730">
    <property type="entry name" value="ZINC FINGER PROTEIN JAGGED"/>
    <property type="match status" value="1"/>
</dbReference>
<dbReference type="SUPFAM" id="SSF57667">
    <property type="entry name" value="beta-beta-alpha zinc fingers"/>
    <property type="match status" value="1"/>
</dbReference>
<evidence type="ECO:0000256" key="2">
    <source>
        <dbReference type="SAM" id="MobiDB-lite"/>
    </source>
</evidence>
<dbReference type="EMBL" id="BKCP01000001">
    <property type="protein sequence ID" value="GER25006.1"/>
    <property type="molecule type" value="Genomic_DNA"/>
</dbReference>
<evidence type="ECO:0000313" key="4">
    <source>
        <dbReference type="EMBL" id="GER25006.1"/>
    </source>
</evidence>
<dbReference type="PROSITE" id="PS50157">
    <property type="entry name" value="ZINC_FINGER_C2H2_2"/>
    <property type="match status" value="1"/>
</dbReference>
<feature type="region of interest" description="Disordered" evidence="2">
    <location>
        <begin position="37"/>
        <end position="62"/>
    </location>
</feature>
<dbReference type="PANTHER" id="PTHR45730:SF108">
    <property type="entry name" value="PROTEIN LATE FLOWERING"/>
    <property type="match status" value="1"/>
</dbReference>
<dbReference type="AlphaFoldDB" id="A0A5A7NWY0"/>
<keyword evidence="5" id="KW-1185">Reference proteome</keyword>
<dbReference type="InterPro" id="IPR013087">
    <property type="entry name" value="Znf_C2H2_type"/>
</dbReference>
<dbReference type="GO" id="GO:0003700">
    <property type="term" value="F:DNA-binding transcription factor activity"/>
    <property type="evidence" value="ECO:0007669"/>
    <property type="project" value="InterPro"/>
</dbReference>